<gene>
    <name evidence="1" type="ORF">THTE_0597</name>
</gene>
<proteinExistence type="predicted"/>
<name>A0A286RB90_9BACT</name>
<dbReference type="AlphaFoldDB" id="A0A286RB90"/>
<protein>
    <submittedName>
        <fullName evidence="1">Uncharacterized protein</fullName>
    </submittedName>
</protein>
<keyword evidence="2" id="KW-1185">Reference proteome</keyword>
<sequence length="37" mass="4306">MNVLSRFVLPPLHGHRREPARTGYSMLSEIYWAGVTY</sequence>
<dbReference type="EMBL" id="CP018477">
    <property type="protein sequence ID" value="ASV73199.1"/>
    <property type="molecule type" value="Genomic_DNA"/>
</dbReference>
<dbReference type="KEGG" id="ttf:THTE_0597"/>
<organism evidence="1 2">
    <name type="scientific">Thermogutta terrifontis</name>
    <dbReference type="NCBI Taxonomy" id="1331910"/>
    <lineage>
        <taxon>Bacteria</taxon>
        <taxon>Pseudomonadati</taxon>
        <taxon>Planctomycetota</taxon>
        <taxon>Planctomycetia</taxon>
        <taxon>Pirellulales</taxon>
        <taxon>Thermoguttaceae</taxon>
        <taxon>Thermogutta</taxon>
    </lineage>
</organism>
<dbReference type="Proteomes" id="UP000215086">
    <property type="component" value="Chromosome"/>
</dbReference>
<reference evidence="1 2" key="1">
    <citation type="journal article" name="Front. Microbiol.">
        <title>Sugar Metabolism of the First Thermophilic Planctomycete Thermogutta terrifontis: Comparative Genomic and Transcriptomic Approaches.</title>
        <authorList>
            <person name="Elcheninov A.G."/>
            <person name="Menzel P."/>
            <person name="Gudbergsdottir S.R."/>
            <person name="Slesarev A.I."/>
            <person name="Kadnikov V.V."/>
            <person name="Krogh A."/>
            <person name="Bonch-Osmolovskaya E.A."/>
            <person name="Peng X."/>
            <person name="Kublanov I.V."/>
        </authorList>
    </citation>
    <scope>NUCLEOTIDE SEQUENCE [LARGE SCALE GENOMIC DNA]</scope>
    <source>
        <strain evidence="1 2">R1</strain>
    </source>
</reference>
<evidence type="ECO:0000313" key="2">
    <source>
        <dbReference type="Proteomes" id="UP000215086"/>
    </source>
</evidence>
<evidence type="ECO:0000313" key="1">
    <source>
        <dbReference type="EMBL" id="ASV73199.1"/>
    </source>
</evidence>
<accession>A0A286RB90</accession>